<dbReference type="OrthoDB" id="5127at2759"/>
<dbReference type="EMBL" id="HG002309">
    <property type="protein sequence ID" value="CDF41099.1"/>
    <property type="molecule type" value="Genomic_DNA"/>
</dbReference>
<dbReference type="KEGG" id="ccp:CHC_T00007324001"/>
<accession>R7QSJ7</accession>
<protein>
    <submittedName>
        <fullName evidence="1">Uncharacterized protein</fullName>
    </submittedName>
</protein>
<dbReference type="Proteomes" id="UP000012073">
    <property type="component" value="Unassembled WGS sequence"/>
</dbReference>
<dbReference type="RefSeq" id="XP_005711393.1">
    <property type="nucleotide sequence ID" value="XM_005711336.1"/>
</dbReference>
<dbReference type="InterPro" id="IPR036322">
    <property type="entry name" value="WD40_repeat_dom_sf"/>
</dbReference>
<evidence type="ECO:0000313" key="1">
    <source>
        <dbReference type="EMBL" id="CDF41099.1"/>
    </source>
</evidence>
<proteinExistence type="predicted"/>
<gene>
    <name evidence="1" type="ORF">CHC_T00007324001</name>
</gene>
<evidence type="ECO:0000313" key="2">
    <source>
        <dbReference type="Proteomes" id="UP000012073"/>
    </source>
</evidence>
<reference evidence="2" key="1">
    <citation type="journal article" date="2013" name="Proc. Natl. Acad. Sci. U.S.A.">
        <title>Genome structure and metabolic features in the red seaweed Chondrus crispus shed light on evolution of the Archaeplastida.</title>
        <authorList>
            <person name="Collen J."/>
            <person name="Porcel B."/>
            <person name="Carre W."/>
            <person name="Ball S.G."/>
            <person name="Chaparro C."/>
            <person name="Tonon T."/>
            <person name="Barbeyron T."/>
            <person name="Michel G."/>
            <person name="Noel B."/>
            <person name="Valentin K."/>
            <person name="Elias M."/>
            <person name="Artiguenave F."/>
            <person name="Arun A."/>
            <person name="Aury J.M."/>
            <person name="Barbosa-Neto J.F."/>
            <person name="Bothwell J.H."/>
            <person name="Bouget F.Y."/>
            <person name="Brillet L."/>
            <person name="Cabello-Hurtado F."/>
            <person name="Capella-Gutierrez S."/>
            <person name="Charrier B."/>
            <person name="Cladiere L."/>
            <person name="Cock J.M."/>
            <person name="Coelho S.M."/>
            <person name="Colleoni C."/>
            <person name="Czjzek M."/>
            <person name="Da Silva C."/>
            <person name="Delage L."/>
            <person name="Denoeud F."/>
            <person name="Deschamps P."/>
            <person name="Dittami S.M."/>
            <person name="Gabaldon T."/>
            <person name="Gachon C.M."/>
            <person name="Groisillier A."/>
            <person name="Herve C."/>
            <person name="Jabbari K."/>
            <person name="Katinka M."/>
            <person name="Kloareg B."/>
            <person name="Kowalczyk N."/>
            <person name="Labadie K."/>
            <person name="Leblanc C."/>
            <person name="Lopez P.J."/>
            <person name="McLachlan D.H."/>
            <person name="Meslet-Cladiere L."/>
            <person name="Moustafa A."/>
            <person name="Nehr Z."/>
            <person name="Nyvall Collen P."/>
            <person name="Panaud O."/>
            <person name="Partensky F."/>
            <person name="Poulain J."/>
            <person name="Rensing S.A."/>
            <person name="Rousvoal S."/>
            <person name="Samson G."/>
            <person name="Symeonidi A."/>
            <person name="Weissenbach J."/>
            <person name="Zambounis A."/>
            <person name="Wincker P."/>
            <person name="Boyen C."/>
        </authorList>
    </citation>
    <scope>NUCLEOTIDE SEQUENCE [LARGE SCALE GENOMIC DNA]</scope>
    <source>
        <strain evidence="2">cv. Stackhouse</strain>
    </source>
</reference>
<organism evidence="1 2">
    <name type="scientific">Chondrus crispus</name>
    <name type="common">Carrageen Irish moss</name>
    <name type="synonym">Polymorpha crispa</name>
    <dbReference type="NCBI Taxonomy" id="2769"/>
    <lineage>
        <taxon>Eukaryota</taxon>
        <taxon>Rhodophyta</taxon>
        <taxon>Florideophyceae</taxon>
        <taxon>Rhodymeniophycidae</taxon>
        <taxon>Gigartinales</taxon>
        <taxon>Gigartinaceae</taxon>
        <taxon>Chondrus</taxon>
    </lineage>
</organism>
<dbReference type="GeneID" id="17319132"/>
<dbReference type="Gramene" id="CDF41099">
    <property type="protein sequence ID" value="CDF41099"/>
    <property type="gene ID" value="CHC_T00007324001"/>
</dbReference>
<sequence length="434" mass="47546">MRRCQRFNSESNLSSVFQVRLGGDVSESFCWRAQLASLRCLQPSSNGLQPTSFTATARGAWEKRHRHIAQLSPSPDGGLLAVASSDAVVEVHEPGDRTGESLRLTLEPVHDRMPRTNLKFSGAAWLAPAGAESVVMAFENLPQMWLFDLQTCSLDRPTTKIRLASTTTQRNSIDAGVSDVARVDDYCFAVSLYSGMIQVYDVRASHRKNDGIATLCATGRFSVIDTQGMYIYRSGGDSIHMHDRRMLRPIQVGSIKSFGGRHSSAGGEQEVASVTIGNDEDRRPSFLKALPGAAPGCVMYQTSGGAVGHVDMAASKHALEHIPEESITLKRPRPIETGLDEYGTASEMMHQPWHVRRRHCDVKVGPLGQGWRVVAPIAHGAGVRVITFGPGVKTRSMRLWRKGYYSCVHAINSQFDKFILGGSDCTLETIEASF</sequence>
<name>R7QSJ7_CHOCR</name>
<dbReference type="AlphaFoldDB" id="R7QSJ7"/>
<dbReference type="SUPFAM" id="SSF50978">
    <property type="entry name" value="WD40 repeat-like"/>
    <property type="match status" value="1"/>
</dbReference>
<keyword evidence="2" id="KW-1185">Reference proteome</keyword>